<feature type="domain" description="Beta-lactamase-related" evidence="2">
    <location>
        <begin position="93"/>
        <end position="426"/>
    </location>
</feature>
<dbReference type="InterPro" id="IPR048503">
    <property type="entry name" value="NamZ_C"/>
</dbReference>
<evidence type="ECO:0000313" key="6">
    <source>
        <dbReference type="Proteomes" id="UP001325479"/>
    </source>
</evidence>
<feature type="domain" description="Peptidoglycan beta-N-acetylmuramidase NamZ N-terminal" evidence="3">
    <location>
        <begin position="491"/>
        <end position="689"/>
    </location>
</feature>
<keyword evidence="6" id="KW-1185">Reference proteome</keyword>
<dbReference type="InterPro" id="IPR012338">
    <property type="entry name" value="Beta-lactam/transpept-like"/>
</dbReference>
<feature type="compositionally biased region" description="Low complexity" evidence="1">
    <location>
        <begin position="59"/>
        <end position="79"/>
    </location>
</feature>
<feature type="compositionally biased region" description="Polar residues" evidence="1">
    <location>
        <begin position="48"/>
        <end position="58"/>
    </location>
</feature>
<dbReference type="Gene3D" id="3.40.50.12170">
    <property type="entry name" value="Uncharacterised protein PF07075, DUF1343"/>
    <property type="match status" value="1"/>
</dbReference>
<gene>
    <name evidence="5" type="ORF">U0042_08340</name>
</gene>
<dbReference type="Pfam" id="PF00144">
    <property type="entry name" value="Beta-lactamase"/>
    <property type="match status" value="1"/>
</dbReference>
<dbReference type="PANTHER" id="PTHR42915">
    <property type="entry name" value="HYPOTHETICAL 460 KDA PROTEIN IN FEUA-SIGW INTERGENIC REGION [PRECURSOR]"/>
    <property type="match status" value="1"/>
</dbReference>
<evidence type="ECO:0000259" key="2">
    <source>
        <dbReference type="Pfam" id="PF00144"/>
    </source>
</evidence>
<feature type="region of interest" description="Disordered" evidence="1">
    <location>
        <begin position="48"/>
        <end position="79"/>
    </location>
</feature>
<dbReference type="InterPro" id="IPR048502">
    <property type="entry name" value="NamZ_N"/>
</dbReference>
<dbReference type="SUPFAM" id="SSF56601">
    <property type="entry name" value="beta-lactamase/transpeptidase-like"/>
    <property type="match status" value="1"/>
</dbReference>
<organism evidence="5 6">
    <name type="scientific">Paraburkholderia kururiensis</name>
    <dbReference type="NCBI Taxonomy" id="984307"/>
    <lineage>
        <taxon>Bacteria</taxon>
        <taxon>Pseudomonadati</taxon>
        <taxon>Pseudomonadota</taxon>
        <taxon>Betaproteobacteria</taxon>
        <taxon>Burkholderiales</taxon>
        <taxon>Burkholderiaceae</taxon>
        <taxon>Paraburkholderia</taxon>
    </lineage>
</organism>
<evidence type="ECO:0000259" key="4">
    <source>
        <dbReference type="Pfam" id="PF20732"/>
    </source>
</evidence>
<evidence type="ECO:0000313" key="5">
    <source>
        <dbReference type="EMBL" id="WQD79675.1"/>
    </source>
</evidence>
<dbReference type="PANTHER" id="PTHR42915:SF1">
    <property type="entry name" value="PEPTIDOGLYCAN BETA-N-ACETYLMURAMIDASE NAMZ"/>
    <property type="match status" value="1"/>
</dbReference>
<name>A0ABZ0WQZ3_9BURK</name>
<protein>
    <submittedName>
        <fullName evidence="5">DUF1343 domain-containing protein</fullName>
    </submittedName>
</protein>
<evidence type="ECO:0000259" key="3">
    <source>
        <dbReference type="Pfam" id="PF07075"/>
    </source>
</evidence>
<dbReference type="Gene3D" id="3.40.710.10">
    <property type="entry name" value="DD-peptidase/beta-lactamase superfamily"/>
    <property type="match status" value="1"/>
</dbReference>
<dbReference type="Pfam" id="PF20732">
    <property type="entry name" value="NamZ_C"/>
    <property type="match status" value="1"/>
</dbReference>
<dbReference type="Gene3D" id="3.90.1150.140">
    <property type="match status" value="1"/>
</dbReference>
<accession>A0ABZ0WQZ3</accession>
<dbReference type="Pfam" id="PF07075">
    <property type="entry name" value="NamZ_N"/>
    <property type="match status" value="1"/>
</dbReference>
<evidence type="ECO:0000256" key="1">
    <source>
        <dbReference type="SAM" id="MobiDB-lite"/>
    </source>
</evidence>
<sequence length="840" mass="88521">MRRDTSASPWRARRGIAAMAAALVKRLALVSFAALWMLTSVSQAETQGENLTEAQTGNAAPPATTATPEAASPTLTASAASPADFDATARAQLAQIVAGQIAAHRLPGAVVVAGDATHVALHETYGDRMVAPEREPMTEDTVFDLASLTKVIATTTAVMQLVERGRLELDQPVAHYWPAFAAGGKDAITVRQLLTHTSGLPPDPPLPAPSAPEEARAALLRGIAASTPTAPPGERVIYSDINFIVLGELVARVSGMPLDAWCRAHVFAPLGMRDTMFLPDAAHTARAAPTTLDRAGLRRGRVHDPIAARAGGVLGHAGLFSTAADLARFAQMLLNGGQLEGARILTPQSVAAMATPDTLGAAGSWRGLGWETGAPLVANRDRLPAVGTLTHTGYTGTALWIDLATGRFVVILTNRVHPDDSGDARPLRDQITSLMASRHAPLSAAALARRVPWAAPALAFAAVLPASYGPVATGIDVLEAQQFAPLAGFNVGLVTNHTGFDAQGHRTVDVLAHAPGMRLVALFAPEHGLSTDVDEPVADTRDAATGLVVHSLYGRGQRFAPESLDGVSALVFDLQDAGVRFFTYETTLGYALEAAAARGIPLFVLDRPDPQGADRFGGPVLDAGRESFTGYFPLPLLPGLTVGELAALFNAERHIGADVRVIPMTGYARSMRPADTGLGWVPPSPNLRTPAQLDLYPDVALLEGANVSVGRGTAHPFEWIGAPWMDGAKLAATLNAAQADVRFEPVDFVPTESRWHGTLCHGVRVVKANPTREPVRVGLTLIATLHALWPETFDLTATRDAVGSTLVSDALRDGAVDTAATIAAADSARFRRVRARYLRY</sequence>
<dbReference type="Proteomes" id="UP001325479">
    <property type="component" value="Chromosome"/>
</dbReference>
<feature type="domain" description="Peptidoglycan beta-N-acetylmuramidase NamZ C-terminal" evidence="4">
    <location>
        <begin position="695"/>
        <end position="840"/>
    </location>
</feature>
<dbReference type="InterPro" id="IPR008302">
    <property type="entry name" value="NamZ"/>
</dbReference>
<proteinExistence type="predicted"/>
<reference evidence="5 6" key="1">
    <citation type="submission" date="2023-12" db="EMBL/GenBank/DDBJ databases">
        <title>Genome sequencing and assembly of bacterial species from a model synthetic community.</title>
        <authorList>
            <person name="Hogle S.L."/>
        </authorList>
    </citation>
    <scope>NUCLEOTIDE SEQUENCE [LARGE SCALE GENOMIC DNA]</scope>
    <source>
        <strain evidence="5 6">HAMBI 2494</strain>
    </source>
</reference>
<dbReference type="InterPro" id="IPR001466">
    <property type="entry name" value="Beta-lactam-related"/>
</dbReference>
<dbReference type="EMBL" id="CP139965">
    <property type="protein sequence ID" value="WQD79675.1"/>
    <property type="molecule type" value="Genomic_DNA"/>
</dbReference>